<dbReference type="GO" id="GO:0032259">
    <property type="term" value="P:methylation"/>
    <property type="evidence" value="ECO:0007669"/>
    <property type="project" value="UniProtKB-KW"/>
</dbReference>
<dbReference type="PANTHER" id="PTHR42998:SF1">
    <property type="entry name" value="TYPE I RESTRICTION ENZYME HINDI METHYLASE SUBUNIT"/>
    <property type="match status" value="1"/>
</dbReference>
<evidence type="ECO:0000313" key="6">
    <source>
        <dbReference type="Proteomes" id="UP000818323"/>
    </source>
</evidence>
<organism evidence="5 6">
    <name type="scientific">Microvirga arsenatis</name>
    <dbReference type="NCBI Taxonomy" id="2692265"/>
    <lineage>
        <taxon>Bacteria</taxon>
        <taxon>Pseudomonadati</taxon>
        <taxon>Pseudomonadota</taxon>
        <taxon>Alphaproteobacteria</taxon>
        <taxon>Hyphomicrobiales</taxon>
        <taxon>Methylobacteriaceae</taxon>
        <taxon>Microvirga</taxon>
    </lineage>
</organism>
<reference evidence="5 6" key="1">
    <citation type="submission" date="2020-01" db="EMBL/GenBank/DDBJ databases">
        <title>Microvirga sp. nov., an arsenate reduction bacterium isolated from Tibet hotspring sediments.</title>
        <authorList>
            <person name="Yuan C.-G."/>
        </authorList>
    </citation>
    <scope>NUCLEOTIDE SEQUENCE [LARGE SCALE GENOMIC DNA]</scope>
    <source>
        <strain evidence="5 6">SYSU G3D203</strain>
    </source>
</reference>
<dbReference type="SUPFAM" id="SSF53335">
    <property type="entry name" value="S-adenosyl-L-methionine-dependent methyltransferases"/>
    <property type="match status" value="1"/>
</dbReference>
<keyword evidence="6" id="KW-1185">Reference proteome</keyword>
<comment type="similarity">
    <text evidence="1">Belongs to the N(4)/N(6)-methyltransferase family.</text>
</comment>
<dbReference type="GO" id="GO:0008168">
    <property type="term" value="F:methyltransferase activity"/>
    <property type="evidence" value="ECO:0007669"/>
    <property type="project" value="UniProtKB-KW"/>
</dbReference>
<comment type="caution">
    <text evidence="5">The sequence shown here is derived from an EMBL/GenBank/DDBJ whole genome shotgun (WGS) entry which is preliminary data.</text>
</comment>
<dbReference type="PROSITE" id="PS00092">
    <property type="entry name" value="N6_MTASE"/>
    <property type="match status" value="1"/>
</dbReference>
<dbReference type="InterPro" id="IPR029063">
    <property type="entry name" value="SAM-dependent_MTases_sf"/>
</dbReference>
<keyword evidence="2" id="KW-0680">Restriction system</keyword>
<evidence type="ECO:0000313" key="5">
    <source>
        <dbReference type="EMBL" id="NBJ25713.1"/>
    </source>
</evidence>
<dbReference type="CDD" id="cd02440">
    <property type="entry name" value="AdoMet_MTases"/>
    <property type="match status" value="1"/>
</dbReference>
<feature type="domain" description="DNA methylase adenine-specific" evidence="4">
    <location>
        <begin position="147"/>
        <end position="369"/>
    </location>
</feature>
<dbReference type="InterPro" id="IPR002052">
    <property type="entry name" value="DNA_methylase_N6_adenine_CS"/>
</dbReference>
<proteinExistence type="inferred from homology"/>
<dbReference type="PANTHER" id="PTHR42998">
    <property type="entry name" value="TYPE I RESTRICTION ENZYME HINDVIIP M PROTEIN-RELATED"/>
    <property type="match status" value="1"/>
</dbReference>
<dbReference type="PRINTS" id="PR00507">
    <property type="entry name" value="N12N6MTFRASE"/>
</dbReference>
<evidence type="ECO:0000259" key="4">
    <source>
        <dbReference type="Pfam" id="PF02384"/>
    </source>
</evidence>
<sequence length="656" mass="72009">MKTSSAQQETLFPVKAEVSAHEIARVFGRAHDLIRNGDGLQPDDALDEFTKVLFVFLHAPEGGGSVDFRELSRARPEEAARQFRALFARFLREREEHDPSVSAPALRLSDRTLHQVVGTISEVDLRGLDFDLKSAALRVFLTGASRRGLGVFLTPDTVVQMVVDAVDLAPGSRLLDPCCGSGSFLLHSLLRWRRIAGSGTGAQPNHDVWACERNERILRLAEINIGARIGGRFHRAQLDSLMPLKQAGDAPDWFAHGSFDAVFTNPPFGVYVDPSVVSEDEFRTSSAGNPTSRFPSEFLFLERCLQLLRPGGILAIVVPNSVLTTTRLSKARSIIDTLGVLVAAVTLPPETFYTAGTQATTSVLFFVKRGGGDLVHHEPGLVFHARPGNIGYDSTGRERSGNELPQVSRALCAYFKGGPALDHAVRVKPGEEFSDFCIQLTRPAKSRASGAQGFKLGDIATVVATGKTPPRDQYLDEDGFFILKVGNLTGSGIDWFARDRNFVSRAYMEKIRASRRAESLILRPTDIVLTSTAHAPKYIGKKVDMVGEVPDFIPPECTFVGEVMMVRANPDRISPLYLLAYLRTEQAQEVLQRMIRGQTAHLYPDDAAELLVPDPGRLNGERLEQLLSLVSDQMALAAAQLRKRRDIAALNAELFS</sequence>
<dbReference type="EMBL" id="JAAAXJ010000008">
    <property type="protein sequence ID" value="NBJ25713.1"/>
    <property type="molecule type" value="Genomic_DNA"/>
</dbReference>
<gene>
    <name evidence="5" type="ORF">GR303_15250</name>
</gene>
<evidence type="ECO:0000256" key="2">
    <source>
        <dbReference type="ARBA" id="ARBA00022747"/>
    </source>
</evidence>
<keyword evidence="5" id="KW-0489">Methyltransferase</keyword>
<name>A0ABW9Z358_9HYPH</name>
<dbReference type="InterPro" id="IPR052916">
    <property type="entry name" value="Type-I_RE_MTase_Subunit"/>
</dbReference>
<keyword evidence="3" id="KW-0238">DNA-binding</keyword>
<dbReference type="Gene3D" id="3.40.50.150">
    <property type="entry name" value="Vaccinia Virus protein VP39"/>
    <property type="match status" value="1"/>
</dbReference>
<accession>A0ABW9Z358</accession>
<keyword evidence="5" id="KW-0808">Transferase</keyword>
<dbReference type="Proteomes" id="UP000818323">
    <property type="component" value="Unassembled WGS sequence"/>
</dbReference>
<evidence type="ECO:0000256" key="1">
    <source>
        <dbReference type="ARBA" id="ARBA00006594"/>
    </source>
</evidence>
<dbReference type="InterPro" id="IPR003356">
    <property type="entry name" value="DNA_methylase_A-5"/>
</dbReference>
<dbReference type="InterPro" id="IPR044946">
    <property type="entry name" value="Restrct_endonuc_typeI_TRD_sf"/>
</dbReference>
<evidence type="ECO:0000256" key="3">
    <source>
        <dbReference type="ARBA" id="ARBA00023125"/>
    </source>
</evidence>
<protein>
    <submittedName>
        <fullName evidence="5">N-6 DNA methylase</fullName>
    </submittedName>
</protein>
<dbReference type="Gene3D" id="3.90.220.20">
    <property type="entry name" value="DNA methylase specificity domains"/>
    <property type="match status" value="1"/>
</dbReference>
<dbReference type="SUPFAM" id="SSF116734">
    <property type="entry name" value="DNA methylase specificity domain"/>
    <property type="match status" value="1"/>
</dbReference>
<dbReference type="Pfam" id="PF02384">
    <property type="entry name" value="N6_Mtase"/>
    <property type="match status" value="1"/>
</dbReference>
<dbReference type="RefSeq" id="WP_161725385.1">
    <property type="nucleotide sequence ID" value="NZ_JAAAXI010000019.1"/>
</dbReference>